<evidence type="ECO:0000313" key="1">
    <source>
        <dbReference type="EMBL" id="MEX3937179.1"/>
    </source>
</evidence>
<comment type="caution">
    <text evidence="1">The sequence shown here is derived from an EMBL/GenBank/DDBJ whole genome shotgun (WGS) entry which is preliminary data.</text>
</comment>
<dbReference type="Proteomes" id="UP001558850">
    <property type="component" value="Unassembled WGS sequence"/>
</dbReference>
<proteinExistence type="predicted"/>
<keyword evidence="2" id="KW-1185">Reference proteome</keyword>
<protein>
    <submittedName>
        <fullName evidence="1">Uncharacterized protein</fullName>
    </submittedName>
</protein>
<accession>A0ACC6UC13</accession>
<name>A0ACC6UC13_9BURK</name>
<reference evidence="1" key="1">
    <citation type="submission" date="2024-07" db="EMBL/GenBank/DDBJ databases">
        <title>A survey of Mimosa microsymbionts across Brazilian biomes reveals a high diversity of Paraburkholderia nodulating endemic species, but also that Cupriavidus is common as a symbiont of widespread species.</title>
        <authorList>
            <person name="Rouws L."/>
            <person name="Barauna A."/>
            <person name="Beukes C."/>
            <person name="Rouws J.R.C."/>
            <person name="De Faria S.M."/>
            <person name="Gross E."/>
            <person name="Bueno Dos Reis Junior F."/>
            <person name="Simon M.F."/>
            <person name="Maluk M."/>
            <person name="Odee D.W."/>
            <person name="Kenicer G."/>
            <person name="Young J.P.W."/>
            <person name="Reis V.M."/>
            <person name="Zilli J."/>
            <person name="James E.K."/>
        </authorList>
    </citation>
    <scope>NUCLEOTIDE SEQUENCE</scope>
    <source>
        <strain evidence="1">EG181B</strain>
    </source>
</reference>
<dbReference type="EMBL" id="JBFRCH010000045">
    <property type="protein sequence ID" value="MEX3937179.1"/>
    <property type="molecule type" value="Genomic_DNA"/>
</dbReference>
<gene>
    <name evidence="1" type="ORF">AB4Y32_36505</name>
</gene>
<sequence length="117" mass="12887">MRLMAISKATETSGKPGVNVLNVERKGQITEGMSREAFRERFKARFYDPAFRAEEAAIERLEAIAWQAYAEGRKAPVTKNAGASSRATISLLNGEARVNVSTRRGSVNRTGRRALVC</sequence>
<organism evidence="1 2">
    <name type="scientific">Paraburkholderia phymatum</name>
    <dbReference type="NCBI Taxonomy" id="148447"/>
    <lineage>
        <taxon>Bacteria</taxon>
        <taxon>Pseudomonadati</taxon>
        <taxon>Pseudomonadota</taxon>
        <taxon>Betaproteobacteria</taxon>
        <taxon>Burkholderiales</taxon>
        <taxon>Burkholderiaceae</taxon>
        <taxon>Paraburkholderia</taxon>
    </lineage>
</organism>
<evidence type="ECO:0000313" key="2">
    <source>
        <dbReference type="Proteomes" id="UP001558850"/>
    </source>
</evidence>